<comment type="caution">
    <text evidence="1">The sequence shown here is derived from an EMBL/GenBank/DDBJ whole genome shotgun (WGS) entry which is preliminary data.</text>
</comment>
<reference evidence="1 2" key="1">
    <citation type="submission" date="2019-06" db="EMBL/GenBank/DDBJ databases">
        <title>Genome Sequence of the Brown Rot Fungal Pathogen Monilinia laxa.</title>
        <authorList>
            <person name="De Miccolis Angelini R.M."/>
            <person name="Landi L."/>
            <person name="Abate D."/>
            <person name="Pollastro S."/>
            <person name="Romanazzi G."/>
            <person name="Faretra F."/>
        </authorList>
    </citation>
    <scope>NUCLEOTIDE SEQUENCE [LARGE SCALE GENOMIC DNA]</scope>
    <source>
        <strain evidence="1 2">Mlax316</strain>
    </source>
</reference>
<dbReference type="OrthoDB" id="3484999at2759"/>
<dbReference type="EMBL" id="VIGI01000006">
    <property type="protein sequence ID" value="KAB8298643.1"/>
    <property type="molecule type" value="Genomic_DNA"/>
</dbReference>
<proteinExistence type="predicted"/>
<name>A0A5N6K7E5_MONLA</name>
<protein>
    <submittedName>
        <fullName evidence="1">Uncharacterized protein</fullName>
    </submittedName>
</protein>
<organism evidence="1 2">
    <name type="scientific">Monilinia laxa</name>
    <name type="common">Brown rot fungus</name>
    <name type="synonym">Sclerotinia laxa</name>
    <dbReference type="NCBI Taxonomy" id="61186"/>
    <lineage>
        <taxon>Eukaryota</taxon>
        <taxon>Fungi</taxon>
        <taxon>Dikarya</taxon>
        <taxon>Ascomycota</taxon>
        <taxon>Pezizomycotina</taxon>
        <taxon>Leotiomycetes</taxon>
        <taxon>Helotiales</taxon>
        <taxon>Sclerotiniaceae</taxon>
        <taxon>Monilinia</taxon>
    </lineage>
</organism>
<evidence type="ECO:0000313" key="2">
    <source>
        <dbReference type="Proteomes" id="UP000326757"/>
    </source>
</evidence>
<keyword evidence="2" id="KW-1185">Reference proteome</keyword>
<sequence>MHIQYLIAFTAIFVYMLQPSVSFYIPESSSTAKASPLALRQEGYTYCVSQPAGTCIIAYIIYAASTCPLDIQLLSNDCQMAIGGKRHMERDASPDDVQTSSLVTSPVTKFSVKYIADDEPAEIKADGHAVVWNSANRPGKTIWTGTFACHLKTPSYE</sequence>
<evidence type="ECO:0000313" key="1">
    <source>
        <dbReference type="EMBL" id="KAB8298643.1"/>
    </source>
</evidence>
<dbReference type="AlphaFoldDB" id="A0A5N6K7E5"/>
<dbReference type="Proteomes" id="UP000326757">
    <property type="component" value="Unassembled WGS sequence"/>
</dbReference>
<accession>A0A5N6K7E5</accession>
<gene>
    <name evidence="1" type="ORF">EYC80_000822</name>
</gene>